<protein>
    <recommendedName>
        <fullName evidence="3">Reverse transcriptase domain-containing protein</fullName>
    </recommendedName>
</protein>
<evidence type="ECO:0000313" key="2">
    <source>
        <dbReference type="Proteomes" id="UP000824469"/>
    </source>
</evidence>
<evidence type="ECO:0008006" key="3">
    <source>
        <dbReference type="Google" id="ProtNLM"/>
    </source>
</evidence>
<organism evidence="1 2">
    <name type="scientific">Taxus chinensis</name>
    <name type="common">Chinese yew</name>
    <name type="synonym">Taxus wallichiana var. chinensis</name>
    <dbReference type="NCBI Taxonomy" id="29808"/>
    <lineage>
        <taxon>Eukaryota</taxon>
        <taxon>Viridiplantae</taxon>
        <taxon>Streptophyta</taxon>
        <taxon>Embryophyta</taxon>
        <taxon>Tracheophyta</taxon>
        <taxon>Spermatophyta</taxon>
        <taxon>Pinopsida</taxon>
        <taxon>Pinidae</taxon>
        <taxon>Conifers II</taxon>
        <taxon>Cupressales</taxon>
        <taxon>Taxaceae</taxon>
        <taxon>Taxus</taxon>
    </lineage>
</organism>
<gene>
    <name evidence="1" type="ORF">KI387_001452</name>
</gene>
<dbReference type="Proteomes" id="UP000824469">
    <property type="component" value="Unassembled WGS sequence"/>
</dbReference>
<dbReference type="InterPro" id="IPR043502">
    <property type="entry name" value="DNA/RNA_pol_sf"/>
</dbReference>
<name>A0AA38LMM7_TAXCH</name>
<dbReference type="Gene3D" id="3.10.10.10">
    <property type="entry name" value="HIV Type 1 Reverse Transcriptase, subunit A, domain 1"/>
    <property type="match status" value="1"/>
</dbReference>
<dbReference type="Gene3D" id="3.30.70.270">
    <property type="match status" value="1"/>
</dbReference>
<dbReference type="AlphaFoldDB" id="A0AA38LMM7"/>
<proteinExistence type="predicted"/>
<accession>A0AA38LMM7</accession>
<keyword evidence="2" id="KW-1185">Reference proteome</keyword>
<comment type="caution">
    <text evidence="1">The sequence shown here is derived from an EMBL/GenBank/DDBJ whole genome shotgun (WGS) entry which is preliminary data.</text>
</comment>
<dbReference type="EMBL" id="JAHRHJ020000001">
    <property type="protein sequence ID" value="KAH9329344.1"/>
    <property type="molecule type" value="Genomic_DNA"/>
</dbReference>
<sequence length="83" mass="9637">MQDELKKLKEGGIIQPRRYSSWVANLMPVEKKNGDIRLCVDFRNMNRASLKDNYPFPNMENILQLVTRSELLSTLDGFSGYNQ</sequence>
<dbReference type="PANTHER" id="PTHR24559">
    <property type="entry name" value="TRANSPOSON TY3-I GAG-POL POLYPROTEIN"/>
    <property type="match status" value="1"/>
</dbReference>
<evidence type="ECO:0000313" key="1">
    <source>
        <dbReference type="EMBL" id="KAH9329344.1"/>
    </source>
</evidence>
<dbReference type="InterPro" id="IPR053134">
    <property type="entry name" value="RNA-dir_DNA_polymerase"/>
</dbReference>
<dbReference type="SUPFAM" id="SSF56672">
    <property type="entry name" value="DNA/RNA polymerases"/>
    <property type="match status" value="1"/>
</dbReference>
<feature type="non-terminal residue" evidence="1">
    <location>
        <position position="83"/>
    </location>
</feature>
<dbReference type="PANTHER" id="PTHR24559:SF444">
    <property type="entry name" value="REVERSE TRANSCRIPTASE DOMAIN-CONTAINING PROTEIN"/>
    <property type="match status" value="1"/>
</dbReference>
<dbReference type="InterPro" id="IPR043128">
    <property type="entry name" value="Rev_trsase/Diguanyl_cyclase"/>
</dbReference>
<reference evidence="1 2" key="1">
    <citation type="journal article" date="2021" name="Nat. Plants">
        <title>The Taxus genome provides insights into paclitaxel biosynthesis.</title>
        <authorList>
            <person name="Xiong X."/>
            <person name="Gou J."/>
            <person name="Liao Q."/>
            <person name="Li Y."/>
            <person name="Zhou Q."/>
            <person name="Bi G."/>
            <person name="Li C."/>
            <person name="Du R."/>
            <person name="Wang X."/>
            <person name="Sun T."/>
            <person name="Guo L."/>
            <person name="Liang H."/>
            <person name="Lu P."/>
            <person name="Wu Y."/>
            <person name="Zhang Z."/>
            <person name="Ro D.K."/>
            <person name="Shang Y."/>
            <person name="Huang S."/>
            <person name="Yan J."/>
        </authorList>
    </citation>
    <scope>NUCLEOTIDE SEQUENCE [LARGE SCALE GENOMIC DNA]</scope>
    <source>
        <strain evidence="1">Ta-2019</strain>
    </source>
</reference>